<evidence type="ECO:0000256" key="6">
    <source>
        <dbReference type="ARBA" id="ARBA00049244"/>
    </source>
</evidence>
<dbReference type="GO" id="GO:0006260">
    <property type="term" value="P:DNA replication"/>
    <property type="evidence" value="ECO:0007669"/>
    <property type="project" value="UniProtKB-KW"/>
</dbReference>
<dbReference type="InterPro" id="IPR016195">
    <property type="entry name" value="Pol/histidinol_Pase-like"/>
</dbReference>
<name>A0A2Z4Y3B4_SUMC1</name>
<dbReference type="InterPro" id="IPR029460">
    <property type="entry name" value="DNAPol_HHH"/>
</dbReference>
<evidence type="ECO:0000256" key="5">
    <source>
        <dbReference type="ARBA" id="ARBA00022932"/>
    </source>
</evidence>
<dbReference type="EMBL" id="CP030759">
    <property type="protein sequence ID" value="AXA35406.1"/>
    <property type="molecule type" value="Genomic_DNA"/>
</dbReference>
<evidence type="ECO:0000313" key="9">
    <source>
        <dbReference type="Proteomes" id="UP000262583"/>
    </source>
</evidence>
<gene>
    <name evidence="8" type="ORF">BRCON_0629</name>
</gene>
<evidence type="ECO:0000256" key="2">
    <source>
        <dbReference type="ARBA" id="ARBA00022679"/>
    </source>
</evidence>
<dbReference type="KEGG" id="schv:BRCON_0629"/>
<dbReference type="Pfam" id="PF02811">
    <property type="entry name" value="PHP"/>
    <property type="match status" value="1"/>
</dbReference>
<dbReference type="Pfam" id="PF14579">
    <property type="entry name" value="HHH_6"/>
    <property type="match status" value="1"/>
</dbReference>
<evidence type="ECO:0000256" key="1">
    <source>
        <dbReference type="ARBA" id="ARBA00012417"/>
    </source>
</evidence>
<dbReference type="Gene3D" id="1.10.150.870">
    <property type="match status" value="1"/>
</dbReference>
<keyword evidence="3" id="KW-0548">Nucleotidyltransferase</keyword>
<evidence type="ECO:0000313" key="8">
    <source>
        <dbReference type="EMBL" id="AXA35406.1"/>
    </source>
</evidence>
<dbReference type="Gene3D" id="3.20.20.140">
    <property type="entry name" value="Metal-dependent hydrolases"/>
    <property type="match status" value="1"/>
</dbReference>
<dbReference type="PANTHER" id="PTHR32294">
    <property type="entry name" value="DNA POLYMERASE III SUBUNIT ALPHA"/>
    <property type="match status" value="1"/>
</dbReference>
<organism evidence="8 9">
    <name type="scientific">Sumerlaea chitinivorans</name>
    <dbReference type="NCBI Taxonomy" id="2250252"/>
    <lineage>
        <taxon>Bacteria</taxon>
        <taxon>Candidatus Sumerlaeota</taxon>
        <taxon>Candidatus Sumerlaeia</taxon>
        <taxon>Candidatus Sumerlaeales</taxon>
        <taxon>Candidatus Sumerlaeaceae</taxon>
        <taxon>Candidatus Sumerlaea</taxon>
    </lineage>
</organism>
<evidence type="ECO:0000256" key="4">
    <source>
        <dbReference type="ARBA" id="ARBA00022705"/>
    </source>
</evidence>
<keyword evidence="5" id="KW-0239">DNA-directed DNA polymerase</keyword>
<evidence type="ECO:0000256" key="3">
    <source>
        <dbReference type="ARBA" id="ARBA00022695"/>
    </source>
</evidence>
<dbReference type="EC" id="2.7.7.7" evidence="1"/>
<evidence type="ECO:0000259" key="7">
    <source>
        <dbReference type="SMART" id="SM00481"/>
    </source>
</evidence>
<reference evidence="8 9" key="1">
    <citation type="submission" date="2018-05" db="EMBL/GenBank/DDBJ databases">
        <title>A metagenomic window into the 2 km-deep terrestrial subsurface aquifer revealed taxonomically and functionally diverse microbial community comprising novel uncultured bacterial lineages.</title>
        <authorList>
            <person name="Kadnikov V.V."/>
            <person name="Mardanov A.V."/>
            <person name="Beletsky A.V."/>
            <person name="Banks D."/>
            <person name="Pimenov N.V."/>
            <person name="Frank Y.A."/>
            <person name="Karnachuk O.V."/>
            <person name="Ravin N.V."/>
        </authorList>
    </citation>
    <scope>NUCLEOTIDE SEQUENCE [LARGE SCALE GENOMIC DNA]</scope>
    <source>
        <strain evidence="8">BY</strain>
    </source>
</reference>
<dbReference type="SMART" id="SM00481">
    <property type="entry name" value="POLIIIAc"/>
    <property type="match status" value="1"/>
</dbReference>
<dbReference type="InterPro" id="IPR011708">
    <property type="entry name" value="DNA_pol3_alpha_NTPase_dom"/>
</dbReference>
<dbReference type="InterPro" id="IPR004013">
    <property type="entry name" value="PHP_dom"/>
</dbReference>
<protein>
    <recommendedName>
        <fullName evidence="1">DNA-directed DNA polymerase</fullName>
        <ecNumber evidence="1">2.7.7.7</ecNumber>
    </recommendedName>
</protein>
<keyword evidence="4" id="KW-0235">DNA replication</keyword>
<dbReference type="GO" id="GO:0008408">
    <property type="term" value="F:3'-5' exonuclease activity"/>
    <property type="evidence" value="ECO:0007669"/>
    <property type="project" value="InterPro"/>
</dbReference>
<dbReference type="AlphaFoldDB" id="A0A2Z4Y3B4"/>
<feature type="domain" description="Polymerase/histidinol phosphatase N-terminal" evidence="7">
    <location>
        <begin position="8"/>
        <end position="75"/>
    </location>
</feature>
<dbReference type="InterPro" id="IPR040982">
    <property type="entry name" value="DNA_pol3_finger"/>
</dbReference>
<dbReference type="SUPFAM" id="SSF89550">
    <property type="entry name" value="PHP domain-like"/>
    <property type="match status" value="1"/>
</dbReference>
<keyword evidence="2" id="KW-0808">Transferase</keyword>
<comment type="catalytic activity">
    <reaction evidence="6">
        <text>DNA(n) + a 2'-deoxyribonucleoside 5'-triphosphate = DNA(n+1) + diphosphate</text>
        <dbReference type="Rhea" id="RHEA:22508"/>
        <dbReference type="Rhea" id="RHEA-COMP:17339"/>
        <dbReference type="Rhea" id="RHEA-COMP:17340"/>
        <dbReference type="ChEBI" id="CHEBI:33019"/>
        <dbReference type="ChEBI" id="CHEBI:61560"/>
        <dbReference type="ChEBI" id="CHEBI:173112"/>
        <dbReference type="EC" id="2.7.7.7"/>
    </reaction>
</comment>
<sequence>MMKTFSFVHLHVHSHYSLEDGIASVDELVARAAELGMEALALTDHNSLGGAVAFTQACRRHSIKPILGAELDVPPLSVRVRGDVYFRLLFLVADPHGYENLVKLITIAQSNRTSAIFPITADVLAEYATGLVVLAGGRASELYYLLDHGNELEADAHLAHLVRIFGSENVFVELQDFGQPRDAKVNALLAGLARHRALRLVATNDVHYVRPDDAICHDLLKGEPAPQTLPITPPSRCITTRHLATAAEMSAKFASFPEALSATIDIADRCNFKLALNRDRFPVHEFCRGFDADAFLGDLTFREIHHRFPETTPEIKLRLDEEFQAIRELSLARYFLFLWEIAQFCRSQGIVLGAGRSELLSSLTAYTLGITQVNPLEFKFRPPTFSANQALTQAIEIEVPLRHVPAVLAHLQETFGRHRCCWAGAYEKMKKEDQLRRKIAEWYGCRPKDLERPSAEIVARLEGSPLPPLQELFPAHVNEVQLPHPAVTAYLMQRLGQRFSHLRQLQDELVVSGESLDRLVPRISVNGDEVSQMDAAALSALGIPRLVVVHSDMLDILDKASELVRAEENPRFDPQRIPLDDDDTYALFGRGATTGLGPFNSITLKSLLRRQRPTTFMGLFKVKTNDPTNQADIQTHVAHCLIAYRCAYIKAHYPLSFMTALLSHYLINRLPLEIPLREARQMGLRVLPPHINRSVYEFSIENRAIRMGLGMIYGVGRKVYAEIERARRGREFTDLHDLCQRTEPSLVKSDVLANLIKAGALDCFEMSRAQMLRLVEEHGKLLRKSDSASLFDSVGENAGIAELVPPEEPELPLAHRLQLEVAATGITISQDLMECYRDEIRRCRAISPRQLSRRMVRSERYVVGFVDHIEEESPLAEKGDQVLIDLEGYVVTMPTRLAAHFAPVLSSKQPVMLGGQVDCRGDEVFLRAMSAFTLPMIAEMGAKVLALELNLANEDSRTLRMLARIAGQYRGGKTTLRIQNSPPGALSRFLHFLVERTHVFFCPPFYDALRKLLPEKCIRIVPAPDTDPMLLHVLEPTVFPKPERNNLGASD</sequence>
<dbReference type="InterPro" id="IPR003141">
    <property type="entry name" value="Pol/His_phosphatase_N"/>
</dbReference>
<dbReference type="Pfam" id="PF07733">
    <property type="entry name" value="DNA_pol3_alpha"/>
    <property type="match status" value="1"/>
</dbReference>
<dbReference type="InterPro" id="IPR004805">
    <property type="entry name" value="DnaE2/DnaE/PolC"/>
</dbReference>
<dbReference type="Proteomes" id="UP000262583">
    <property type="component" value="Chromosome"/>
</dbReference>
<dbReference type="Pfam" id="PF17657">
    <property type="entry name" value="DNA_pol3_finger"/>
    <property type="match status" value="1"/>
</dbReference>
<accession>A0A2Z4Y3B4</accession>
<proteinExistence type="predicted"/>
<dbReference type="GO" id="GO:0003887">
    <property type="term" value="F:DNA-directed DNA polymerase activity"/>
    <property type="evidence" value="ECO:0007669"/>
    <property type="project" value="UniProtKB-KW"/>
</dbReference>